<dbReference type="AlphaFoldDB" id="A0A172QUQ6"/>
<name>A0A172QUQ6_9CORY</name>
<dbReference type="Proteomes" id="UP000076929">
    <property type="component" value="Chromosome"/>
</dbReference>
<dbReference type="STRING" id="1652495.ccrud_09390"/>
<feature type="transmembrane region" description="Helical" evidence="2">
    <location>
        <begin position="20"/>
        <end position="43"/>
    </location>
</feature>
<keyword evidence="2" id="KW-0812">Transmembrane</keyword>
<feature type="transmembrane region" description="Helical" evidence="2">
    <location>
        <begin position="130"/>
        <end position="148"/>
    </location>
</feature>
<protein>
    <submittedName>
        <fullName evidence="4">Multidrug DMT transporter permease</fullName>
    </submittedName>
</protein>
<keyword evidence="2" id="KW-1133">Transmembrane helix</keyword>
<gene>
    <name evidence="4" type="ORF">ccrud_09390</name>
</gene>
<feature type="transmembrane region" description="Helical" evidence="2">
    <location>
        <begin position="272"/>
        <end position="289"/>
    </location>
</feature>
<evidence type="ECO:0000313" key="4">
    <source>
        <dbReference type="EMBL" id="ANE04391.1"/>
    </source>
</evidence>
<feature type="domain" description="EamA" evidence="3">
    <location>
        <begin position="154"/>
        <end position="289"/>
    </location>
</feature>
<reference evidence="4 5" key="1">
    <citation type="submission" date="2016-05" db="EMBL/GenBank/DDBJ databases">
        <title>Complete genome sequence of Corynebacterium crudilactis, a new Corynebacterium species isolated from raw cow's milk.</title>
        <authorList>
            <person name="Christian R."/>
            <person name="Zimmermann J."/>
            <person name="Lipski A."/>
            <person name="Kalinowski J."/>
        </authorList>
    </citation>
    <scope>NUCLEOTIDE SEQUENCE [LARGE SCALE GENOMIC DNA]</scope>
    <source>
        <strain evidence="4 5">JZ16</strain>
    </source>
</reference>
<evidence type="ECO:0000259" key="3">
    <source>
        <dbReference type="Pfam" id="PF00892"/>
    </source>
</evidence>
<dbReference type="EMBL" id="CP015622">
    <property type="protein sequence ID" value="ANE04391.1"/>
    <property type="molecule type" value="Genomic_DNA"/>
</dbReference>
<organism evidence="4 5">
    <name type="scientific">Corynebacterium crudilactis</name>
    <dbReference type="NCBI Taxonomy" id="1652495"/>
    <lineage>
        <taxon>Bacteria</taxon>
        <taxon>Bacillati</taxon>
        <taxon>Actinomycetota</taxon>
        <taxon>Actinomycetes</taxon>
        <taxon>Mycobacteriales</taxon>
        <taxon>Corynebacteriaceae</taxon>
        <taxon>Corynebacterium</taxon>
    </lineage>
</organism>
<evidence type="ECO:0000256" key="2">
    <source>
        <dbReference type="SAM" id="Phobius"/>
    </source>
</evidence>
<dbReference type="SUPFAM" id="SSF103481">
    <property type="entry name" value="Multidrug resistance efflux transporter EmrE"/>
    <property type="match status" value="2"/>
</dbReference>
<dbReference type="InterPro" id="IPR037185">
    <property type="entry name" value="EmrE-like"/>
</dbReference>
<proteinExistence type="inferred from homology"/>
<evidence type="ECO:0000313" key="5">
    <source>
        <dbReference type="Proteomes" id="UP000076929"/>
    </source>
</evidence>
<feature type="transmembrane region" description="Helical" evidence="2">
    <location>
        <begin position="154"/>
        <end position="172"/>
    </location>
</feature>
<feature type="transmembrane region" description="Helical" evidence="2">
    <location>
        <begin position="248"/>
        <end position="266"/>
    </location>
</feature>
<sequence>MNNDVSAQSGTSPKKNNPVLAPILMVLNGVSLYAGAALAVGLFEDFSPALVAWMRIAAAAVILLVLYRPAVRNFLGQTGFYAALYGISTLAMNITFYEAIARIPMGTAVAIEFLGPIAVAALGSRTVRDWFALILAGVGVLVISGAQWSSNSVGVMFALAAALLWAIYIIAGNRIAGDASSSRMGMAVGFTWAAVLSFPLALWWWPGMGSTDLSVIQIIGLALSLGLLSAVIPYGLDQVVLRMAGRSYFAVLLAILPISAALMGALALGQMLSWAELVGIVLVVVAVALRRPTPVAHQ</sequence>
<dbReference type="KEGG" id="ccjz:ccrud_09390"/>
<accession>A0A172QUQ6</accession>
<evidence type="ECO:0000256" key="1">
    <source>
        <dbReference type="ARBA" id="ARBA00007362"/>
    </source>
</evidence>
<feature type="transmembrane region" description="Helical" evidence="2">
    <location>
        <begin position="216"/>
        <end position="236"/>
    </location>
</feature>
<feature type="transmembrane region" description="Helical" evidence="2">
    <location>
        <begin position="79"/>
        <end position="97"/>
    </location>
</feature>
<feature type="transmembrane region" description="Helical" evidence="2">
    <location>
        <begin position="49"/>
        <end position="67"/>
    </location>
</feature>
<comment type="similarity">
    <text evidence="1">Belongs to the EamA transporter family.</text>
</comment>
<keyword evidence="2" id="KW-0472">Membrane</keyword>
<dbReference type="InterPro" id="IPR000620">
    <property type="entry name" value="EamA_dom"/>
</dbReference>
<feature type="transmembrane region" description="Helical" evidence="2">
    <location>
        <begin position="103"/>
        <end position="123"/>
    </location>
</feature>
<feature type="transmembrane region" description="Helical" evidence="2">
    <location>
        <begin position="184"/>
        <end position="204"/>
    </location>
</feature>
<dbReference type="GO" id="GO:0016020">
    <property type="term" value="C:membrane"/>
    <property type="evidence" value="ECO:0007669"/>
    <property type="project" value="InterPro"/>
</dbReference>
<dbReference type="Pfam" id="PF00892">
    <property type="entry name" value="EamA"/>
    <property type="match status" value="1"/>
</dbReference>
<keyword evidence="5" id="KW-1185">Reference proteome</keyword>